<keyword evidence="1" id="KW-0646">Protease inhibitor</keyword>
<evidence type="ECO:0000256" key="2">
    <source>
        <dbReference type="ARBA" id="ARBA00022900"/>
    </source>
</evidence>
<feature type="domain" description="BPTI/Kunitz inhibitor" evidence="3">
    <location>
        <begin position="49"/>
        <end position="99"/>
    </location>
</feature>
<dbReference type="InterPro" id="IPR050098">
    <property type="entry name" value="TFPI/VKTCI-like"/>
</dbReference>
<keyword evidence="5" id="KW-1185">Reference proteome</keyword>
<dbReference type="CDD" id="cd00109">
    <property type="entry name" value="Kunitz-type"/>
    <property type="match status" value="2"/>
</dbReference>
<gene>
    <name evidence="4" type="ORF">PYW07_016751</name>
</gene>
<dbReference type="Proteomes" id="UP001231518">
    <property type="component" value="Chromosome 8"/>
</dbReference>
<sequence length="200" mass="23282">MKADILWWIFYFYICNVQRIETVKIFKRIATPPHVYYTTYKPSVVSKTCMLIPEHGPCRDTLSMWYFDPGANDCQKFDWGGCQGNGNRFDNISACLNFCLSKEGSKIRPRYCNLHFDYGFCFGSTTRWYYDPRWKVCKSTIYSGCGGNKNNFYNKEQCDQICRFGNGPIESPTREDVEKPPERQGMPLSKKFVNASHLVV</sequence>
<evidence type="ECO:0000259" key="3">
    <source>
        <dbReference type="PROSITE" id="PS50279"/>
    </source>
</evidence>
<dbReference type="GO" id="GO:0004867">
    <property type="term" value="F:serine-type endopeptidase inhibitor activity"/>
    <property type="evidence" value="ECO:0007669"/>
    <property type="project" value="UniProtKB-KW"/>
</dbReference>
<dbReference type="InterPro" id="IPR036880">
    <property type="entry name" value="Kunitz_BPTI_sf"/>
</dbReference>
<dbReference type="PROSITE" id="PS50279">
    <property type="entry name" value="BPTI_KUNITZ_2"/>
    <property type="match status" value="2"/>
</dbReference>
<dbReference type="PRINTS" id="PR00759">
    <property type="entry name" value="BASICPTASE"/>
</dbReference>
<dbReference type="PANTHER" id="PTHR10083">
    <property type="entry name" value="KUNITZ-TYPE PROTEASE INHIBITOR-RELATED"/>
    <property type="match status" value="1"/>
</dbReference>
<proteinExistence type="predicted"/>
<dbReference type="Pfam" id="PF00014">
    <property type="entry name" value="Kunitz_BPTI"/>
    <property type="match status" value="2"/>
</dbReference>
<name>A0AAD8DT14_MYTSE</name>
<dbReference type="Gene3D" id="4.10.410.10">
    <property type="entry name" value="Pancreatic trypsin inhibitor Kunitz domain"/>
    <property type="match status" value="2"/>
</dbReference>
<dbReference type="EMBL" id="JARGEI010000015">
    <property type="protein sequence ID" value="KAJ8719195.1"/>
    <property type="molecule type" value="Genomic_DNA"/>
</dbReference>
<protein>
    <recommendedName>
        <fullName evidence="3">BPTI/Kunitz inhibitor domain-containing protein</fullName>
    </recommendedName>
</protein>
<dbReference type="SUPFAM" id="SSF57362">
    <property type="entry name" value="BPTI-like"/>
    <property type="match status" value="2"/>
</dbReference>
<evidence type="ECO:0000313" key="4">
    <source>
        <dbReference type="EMBL" id="KAJ8719195.1"/>
    </source>
</evidence>
<reference evidence="4" key="1">
    <citation type="submission" date="2023-03" db="EMBL/GenBank/DDBJ databases">
        <title>Chromosome-level genomes of two armyworms, Mythimna separata and Mythimna loreyi, provide insights into the biosynthesis and reception of sex pheromones.</title>
        <authorList>
            <person name="Zhao H."/>
        </authorList>
    </citation>
    <scope>NUCLEOTIDE SEQUENCE</scope>
    <source>
        <strain evidence="4">BeijingLab</strain>
        <tissue evidence="4">Pupa</tissue>
    </source>
</reference>
<organism evidence="4 5">
    <name type="scientific">Mythimna separata</name>
    <name type="common">Oriental armyworm</name>
    <name type="synonym">Pseudaletia separata</name>
    <dbReference type="NCBI Taxonomy" id="271217"/>
    <lineage>
        <taxon>Eukaryota</taxon>
        <taxon>Metazoa</taxon>
        <taxon>Ecdysozoa</taxon>
        <taxon>Arthropoda</taxon>
        <taxon>Hexapoda</taxon>
        <taxon>Insecta</taxon>
        <taxon>Pterygota</taxon>
        <taxon>Neoptera</taxon>
        <taxon>Endopterygota</taxon>
        <taxon>Lepidoptera</taxon>
        <taxon>Glossata</taxon>
        <taxon>Ditrysia</taxon>
        <taxon>Noctuoidea</taxon>
        <taxon>Noctuidae</taxon>
        <taxon>Noctuinae</taxon>
        <taxon>Hadenini</taxon>
        <taxon>Mythimna</taxon>
    </lineage>
</organism>
<dbReference type="SMART" id="SM00131">
    <property type="entry name" value="KU"/>
    <property type="match status" value="2"/>
</dbReference>
<comment type="caution">
    <text evidence="4">The sequence shown here is derived from an EMBL/GenBank/DDBJ whole genome shotgun (WGS) entry which is preliminary data.</text>
</comment>
<keyword evidence="2" id="KW-0722">Serine protease inhibitor</keyword>
<dbReference type="AlphaFoldDB" id="A0AAD8DT14"/>
<feature type="domain" description="BPTI/Kunitz inhibitor" evidence="3">
    <location>
        <begin position="112"/>
        <end position="162"/>
    </location>
</feature>
<accession>A0AAD8DT14</accession>
<evidence type="ECO:0000256" key="1">
    <source>
        <dbReference type="ARBA" id="ARBA00022690"/>
    </source>
</evidence>
<evidence type="ECO:0000313" key="5">
    <source>
        <dbReference type="Proteomes" id="UP001231518"/>
    </source>
</evidence>
<dbReference type="InterPro" id="IPR002223">
    <property type="entry name" value="Kunitz_BPTI"/>
</dbReference>